<evidence type="ECO:0000313" key="2">
    <source>
        <dbReference type="Proteomes" id="UP000285636"/>
    </source>
</evidence>
<dbReference type="Gene3D" id="1.10.238.160">
    <property type="match status" value="1"/>
</dbReference>
<name>A0A423HWG6_9PSED</name>
<dbReference type="RefSeq" id="WP_123435436.1">
    <property type="nucleotide sequence ID" value="NZ_MOBK01000010.1"/>
</dbReference>
<evidence type="ECO:0000313" key="1">
    <source>
        <dbReference type="EMBL" id="RON17565.1"/>
    </source>
</evidence>
<proteinExistence type="predicted"/>
<dbReference type="Pfam" id="PF05930">
    <property type="entry name" value="Phage_AlpA"/>
    <property type="match status" value="1"/>
</dbReference>
<dbReference type="AlphaFoldDB" id="A0A423HWG6"/>
<reference evidence="1 2" key="1">
    <citation type="submission" date="2016-10" db="EMBL/GenBank/DDBJ databases">
        <title>Comparative genome analysis of multiple Pseudomonas spp. focuses on biocontrol and plant growth promoting traits.</title>
        <authorList>
            <person name="Tao X.-Y."/>
            <person name="Taylor C.G."/>
        </authorList>
    </citation>
    <scope>NUCLEOTIDE SEQUENCE [LARGE SCALE GENOMIC DNA]</scope>
    <source>
        <strain evidence="1 2">38D7</strain>
    </source>
</reference>
<accession>A0A423HWG6</accession>
<dbReference type="InterPro" id="IPR010260">
    <property type="entry name" value="AlpA"/>
</dbReference>
<dbReference type="EMBL" id="MOBK01000010">
    <property type="protein sequence ID" value="RON17565.1"/>
    <property type="molecule type" value="Genomic_DNA"/>
</dbReference>
<gene>
    <name evidence="1" type="ORF">BK660_23215</name>
</gene>
<protein>
    <submittedName>
        <fullName evidence="1">AlpA family transcriptional regulator</fullName>
    </submittedName>
</protein>
<dbReference type="Proteomes" id="UP000285636">
    <property type="component" value="Unassembled WGS sequence"/>
</dbReference>
<comment type="caution">
    <text evidence="1">The sequence shown here is derived from an EMBL/GenBank/DDBJ whole genome shotgun (WGS) entry which is preliminary data.</text>
</comment>
<organism evidence="1 2">
    <name type="scientific">Pseudomonas brassicacearum</name>
    <dbReference type="NCBI Taxonomy" id="930166"/>
    <lineage>
        <taxon>Bacteria</taxon>
        <taxon>Pseudomonadati</taxon>
        <taxon>Pseudomonadota</taxon>
        <taxon>Gammaproteobacteria</taxon>
        <taxon>Pseudomonadales</taxon>
        <taxon>Pseudomonadaceae</taxon>
        <taxon>Pseudomonas</taxon>
    </lineage>
</organism>
<sequence length="83" mass="9295">MAHTTKQIQAPTETLTVAGPHKFIKLDVVKALTTLSATEIYRRIGLGTFPAQIKFGPKSSAWLENEVLQWQEARIRESRGEMA</sequence>